<evidence type="ECO:0000259" key="7">
    <source>
        <dbReference type="Pfam" id="PF22725"/>
    </source>
</evidence>
<comment type="similarity">
    <text evidence="1">Belongs to the Gfo/Idh/MocA family.</text>
</comment>
<dbReference type="AlphaFoldDB" id="A0A0D7BJ33"/>
<evidence type="ECO:0000256" key="1">
    <source>
        <dbReference type="ARBA" id="ARBA00010928"/>
    </source>
</evidence>
<dbReference type="SUPFAM" id="SSF51735">
    <property type="entry name" value="NAD(P)-binding Rossmann-fold domains"/>
    <property type="match status" value="1"/>
</dbReference>
<evidence type="ECO:0000256" key="4">
    <source>
        <dbReference type="ARBA" id="ARBA00042988"/>
    </source>
</evidence>
<dbReference type="Proteomes" id="UP000054007">
    <property type="component" value="Unassembled WGS sequence"/>
</dbReference>
<keyword evidence="9" id="KW-1185">Reference proteome</keyword>
<evidence type="ECO:0000256" key="3">
    <source>
        <dbReference type="ARBA" id="ARBA00038984"/>
    </source>
</evidence>
<gene>
    <name evidence="8" type="ORF">CYLTODRAFT_372274</name>
</gene>
<comment type="catalytic activity">
    <reaction evidence="5">
        <text>D-xylose + NADP(+) = D-xylono-1,5-lactone + NADPH + H(+)</text>
        <dbReference type="Rhea" id="RHEA:22000"/>
        <dbReference type="ChEBI" id="CHEBI:15378"/>
        <dbReference type="ChEBI" id="CHEBI:15867"/>
        <dbReference type="ChEBI" id="CHEBI:53455"/>
        <dbReference type="ChEBI" id="CHEBI:57783"/>
        <dbReference type="ChEBI" id="CHEBI:58349"/>
        <dbReference type="EC" id="1.1.1.179"/>
    </reaction>
</comment>
<dbReference type="InterPro" id="IPR055170">
    <property type="entry name" value="GFO_IDH_MocA-like_dom"/>
</dbReference>
<dbReference type="OrthoDB" id="64915at2759"/>
<evidence type="ECO:0000259" key="6">
    <source>
        <dbReference type="Pfam" id="PF01408"/>
    </source>
</evidence>
<feature type="domain" description="Gfo/Idh/MocA-like oxidoreductase N-terminal" evidence="6">
    <location>
        <begin position="27"/>
        <end position="145"/>
    </location>
</feature>
<dbReference type="Gene3D" id="3.40.50.720">
    <property type="entry name" value="NAD(P)-binding Rossmann-like Domain"/>
    <property type="match status" value="1"/>
</dbReference>
<accession>A0A0D7BJ33</accession>
<organism evidence="8 9">
    <name type="scientific">Cylindrobasidium torrendii FP15055 ss-10</name>
    <dbReference type="NCBI Taxonomy" id="1314674"/>
    <lineage>
        <taxon>Eukaryota</taxon>
        <taxon>Fungi</taxon>
        <taxon>Dikarya</taxon>
        <taxon>Basidiomycota</taxon>
        <taxon>Agaricomycotina</taxon>
        <taxon>Agaricomycetes</taxon>
        <taxon>Agaricomycetidae</taxon>
        <taxon>Agaricales</taxon>
        <taxon>Marasmiineae</taxon>
        <taxon>Physalacriaceae</taxon>
        <taxon>Cylindrobasidium</taxon>
    </lineage>
</organism>
<dbReference type="Pfam" id="PF01408">
    <property type="entry name" value="GFO_IDH_MocA"/>
    <property type="match status" value="1"/>
</dbReference>
<evidence type="ECO:0000256" key="5">
    <source>
        <dbReference type="ARBA" id="ARBA00049233"/>
    </source>
</evidence>
<dbReference type="GO" id="GO:0047837">
    <property type="term" value="F:D-xylose 1-dehydrogenase (NADP+) activity"/>
    <property type="evidence" value="ECO:0007669"/>
    <property type="project" value="UniProtKB-EC"/>
</dbReference>
<dbReference type="SUPFAM" id="SSF55347">
    <property type="entry name" value="Glyceraldehyde-3-phosphate dehydrogenase-like, C-terminal domain"/>
    <property type="match status" value="1"/>
</dbReference>
<feature type="domain" description="GFO/IDH/MocA-like oxidoreductase" evidence="7">
    <location>
        <begin position="155"/>
        <end position="263"/>
    </location>
</feature>
<dbReference type="GO" id="GO:0000166">
    <property type="term" value="F:nucleotide binding"/>
    <property type="evidence" value="ECO:0007669"/>
    <property type="project" value="InterPro"/>
</dbReference>
<name>A0A0D7BJ33_9AGAR</name>
<dbReference type="InterPro" id="IPR050984">
    <property type="entry name" value="Gfo/Idh/MocA_domain"/>
</dbReference>
<dbReference type="EMBL" id="KN880480">
    <property type="protein sequence ID" value="KIY69651.1"/>
    <property type="molecule type" value="Genomic_DNA"/>
</dbReference>
<dbReference type="InterPro" id="IPR000683">
    <property type="entry name" value="Gfo/Idh/MocA-like_OxRdtase_N"/>
</dbReference>
<evidence type="ECO:0000313" key="9">
    <source>
        <dbReference type="Proteomes" id="UP000054007"/>
    </source>
</evidence>
<evidence type="ECO:0000256" key="2">
    <source>
        <dbReference type="ARBA" id="ARBA00023002"/>
    </source>
</evidence>
<dbReference type="PANTHER" id="PTHR22604:SF105">
    <property type="entry name" value="TRANS-1,2-DIHYDROBENZENE-1,2-DIOL DEHYDROGENASE"/>
    <property type="match status" value="1"/>
</dbReference>
<dbReference type="EC" id="1.1.1.179" evidence="3"/>
<reference evidence="8 9" key="1">
    <citation type="journal article" date="2015" name="Fungal Genet. Biol.">
        <title>Evolution of novel wood decay mechanisms in Agaricales revealed by the genome sequences of Fistulina hepatica and Cylindrobasidium torrendii.</title>
        <authorList>
            <person name="Floudas D."/>
            <person name="Held B.W."/>
            <person name="Riley R."/>
            <person name="Nagy L.G."/>
            <person name="Koehler G."/>
            <person name="Ransdell A.S."/>
            <person name="Younus H."/>
            <person name="Chow J."/>
            <person name="Chiniquy J."/>
            <person name="Lipzen A."/>
            <person name="Tritt A."/>
            <person name="Sun H."/>
            <person name="Haridas S."/>
            <person name="LaButti K."/>
            <person name="Ohm R.A."/>
            <person name="Kues U."/>
            <person name="Blanchette R.A."/>
            <person name="Grigoriev I.V."/>
            <person name="Minto R.E."/>
            <person name="Hibbett D.S."/>
        </authorList>
    </citation>
    <scope>NUCLEOTIDE SEQUENCE [LARGE SCALE GENOMIC DNA]</scope>
    <source>
        <strain evidence="8 9">FP15055 ss-10</strain>
    </source>
</reference>
<dbReference type="Gene3D" id="3.30.360.10">
    <property type="entry name" value="Dihydrodipicolinate Reductase, domain 2"/>
    <property type="match status" value="1"/>
</dbReference>
<dbReference type="STRING" id="1314674.A0A0D7BJ33"/>
<dbReference type="InterPro" id="IPR036291">
    <property type="entry name" value="NAD(P)-bd_dom_sf"/>
</dbReference>
<keyword evidence="2" id="KW-0560">Oxidoreductase</keyword>
<dbReference type="PANTHER" id="PTHR22604">
    <property type="entry name" value="OXIDOREDUCTASES"/>
    <property type="match status" value="1"/>
</dbReference>
<sequence length="386" mass="42625">MASILGFVRRVSKIASPPSVPKNEGALKFGILGAAAIGPEALIKPARSHADVVIYAVAARDKARAQEYADKHGITKVHDSYQDLLDDPEIDVVYNPLPNGLHFEWTAKALLAGKHVLLEKPATDTAEEARALFELAEKQGRVLLEAFHYRFHPAIRRLKEIILSQELGNVKSITTSLAIPKQAFGDDDIRYNHALGGGAQMDVGGYTLNALRYLASPSQETAVNPLEVLSASSITYLDPKIDRRTTATFSFPNDIVGTAICDFQIGWLDFLTGNAIYASVECEGGKIDMANFLLPTIWHSINVKPKGGKVRTEKVYTPLDGAPGEEWWTTYRYQLETFVNRVKGRDSGPVWIEKEDTLGNMEWIERVYAKTELGSRPASQFKVPTV</sequence>
<dbReference type="Pfam" id="PF22725">
    <property type="entry name" value="GFO_IDH_MocA_C3"/>
    <property type="match status" value="1"/>
</dbReference>
<proteinExistence type="inferred from homology"/>
<evidence type="ECO:0000313" key="8">
    <source>
        <dbReference type="EMBL" id="KIY69651.1"/>
    </source>
</evidence>
<protein>
    <recommendedName>
        <fullName evidence="3">D-xylose 1-dehydrogenase (NADP(+), D-xylono-1,5-lactone-forming)</fullName>
        <ecNumber evidence="3">1.1.1.179</ecNumber>
    </recommendedName>
    <alternativeName>
        <fullName evidence="4">D-xylose-NADP dehydrogenase</fullName>
    </alternativeName>
</protein>